<evidence type="ECO:0000256" key="2">
    <source>
        <dbReference type="ARBA" id="ARBA00022679"/>
    </source>
</evidence>
<dbReference type="Gene3D" id="3.40.50.150">
    <property type="entry name" value="Vaccinia Virus protein VP39"/>
    <property type="match status" value="1"/>
</dbReference>
<comment type="caution">
    <text evidence="5">The sequence shown here is derived from an EMBL/GenBank/DDBJ whole genome shotgun (WGS) entry which is preliminary data.</text>
</comment>
<organism evidence="5 6">
    <name type="scientific">Anthostomella pinea</name>
    <dbReference type="NCBI Taxonomy" id="933095"/>
    <lineage>
        <taxon>Eukaryota</taxon>
        <taxon>Fungi</taxon>
        <taxon>Dikarya</taxon>
        <taxon>Ascomycota</taxon>
        <taxon>Pezizomycotina</taxon>
        <taxon>Sordariomycetes</taxon>
        <taxon>Xylariomycetidae</taxon>
        <taxon>Xylariales</taxon>
        <taxon>Xylariaceae</taxon>
        <taxon>Anthostomella</taxon>
    </lineage>
</organism>
<dbReference type="PROSITE" id="PS51682">
    <property type="entry name" value="SAM_OMT_I"/>
    <property type="match status" value="1"/>
</dbReference>
<reference evidence="5" key="1">
    <citation type="submission" date="2023-10" db="EMBL/GenBank/DDBJ databases">
        <authorList>
            <person name="Hackl T."/>
        </authorList>
    </citation>
    <scope>NUCLEOTIDE SEQUENCE</scope>
</reference>
<keyword evidence="2" id="KW-0808">Transferase</keyword>
<dbReference type="Pfam" id="PF01596">
    <property type="entry name" value="Methyltransf_3"/>
    <property type="match status" value="1"/>
</dbReference>
<dbReference type="EMBL" id="CAUWAG010000004">
    <property type="protein sequence ID" value="CAJ2502588.1"/>
    <property type="molecule type" value="Genomic_DNA"/>
</dbReference>
<dbReference type="CDD" id="cd02440">
    <property type="entry name" value="AdoMet_MTases"/>
    <property type="match status" value="1"/>
</dbReference>
<keyword evidence="3" id="KW-0949">S-adenosyl-L-methionine</keyword>
<dbReference type="Proteomes" id="UP001295740">
    <property type="component" value="Unassembled WGS sequence"/>
</dbReference>
<keyword evidence="6" id="KW-1185">Reference proteome</keyword>
<accession>A0AAI8VCZ0</accession>
<evidence type="ECO:0000313" key="6">
    <source>
        <dbReference type="Proteomes" id="UP001295740"/>
    </source>
</evidence>
<name>A0AAI8VCZ0_9PEZI</name>
<evidence type="ECO:0000256" key="4">
    <source>
        <dbReference type="ARBA" id="ARBA00023453"/>
    </source>
</evidence>
<dbReference type="PANTHER" id="PTHR10509:SF14">
    <property type="entry name" value="CAFFEOYL-COA O-METHYLTRANSFERASE 3-RELATED"/>
    <property type="match status" value="1"/>
</dbReference>
<gene>
    <name evidence="5" type="ORF">KHLLAP_LOCUS3056</name>
</gene>
<dbReference type="InterPro" id="IPR029063">
    <property type="entry name" value="SAM-dependent_MTases_sf"/>
</dbReference>
<sequence length="250" mass="27843">MKADQCELYATKLLGERVTAYSEAHSMALPQFLRDYNAKILHEQPTTSNYMISTFQSQALVWLARLMGAKRVLEIGVFVGYSTMAWSHAVGPEGTVTGFEFNADYAKQAEAAFEQNGVKKCELIVGDAVKQLPSFKPAEPYDLIFIDAQKSGYPAYLKTILANSQPGSQNRLLRAGGLIIADNALRWGLVADASEANPRRTMESSGTSEYWKSDDIKCLREYNESVHASERLEEFLCPLWDGVNLARLLD</sequence>
<evidence type="ECO:0000256" key="1">
    <source>
        <dbReference type="ARBA" id="ARBA00022603"/>
    </source>
</evidence>
<dbReference type="GO" id="GO:0008757">
    <property type="term" value="F:S-adenosylmethionine-dependent methyltransferase activity"/>
    <property type="evidence" value="ECO:0007669"/>
    <property type="project" value="TreeGrafter"/>
</dbReference>
<evidence type="ECO:0000256" key="3">
    <source>
        <dbReference type="ARBA" id="ARBA00022691"/>
    </source>
</evidence>
<proteinExistence type="inferred from homology"/>
<dbReference type="SUPFAM" id="SSF53335">
    <property type="entry name" value="S-adenosyl-L-methionine-dependent methyltransferases"/>
    <property type="match status" value="1"/>
</dbReference>
<dbReference type="PANTHER" id="PTHR10509">
    <property type="entry name" value="O-METHYLTRANSFERASE-RELATED"/>
    <property type="match status" value="1"/>
</dbReference>
<evidence type="ECO:0000313" key="5">
    <source>
        <dbReference type="EMBL" id="CAJ2502588.1"/>
    </source>
</evidence>
<dbReference type="InterPro" id="IPR002935">
    <property type="entry name" value="SAM_O-MeTrfase"/>
</dbReference>
<dbReference type="GO" id="GO:0008171">
    <property type="term" value="F:O-methyltransferase activity"/>
    <property type="evidence" value="ECO:0007669"/>
    <property type="project" value="InterPro"/>
</dbReference>
<protein>
    <submittedName>
        <fullName evidence="5">Uu.00g099820.m01.CDS01</fullName>
    </submittedName>
</protein>
<dbReference type="InterPro" id="IPR050362">
    <property type="entry name" value="Cation-dep_OMT"/>
</dbReference>
<comment type="similarity">
    <text evidence="4">Belongs to the class I-like SAM-binding methyltransferase superfamily. Cation-dependent O-methyltransferase family.</text>
</comment>
<dbReference type="GO" id="GO:0032259">
    <property type="term" value="P:methylation"/>
    <property type="evidence" value="ECO:0007669"/>
    <property type="project" value="UniProtKB-KW"/>
</dbReference>
<keyword evidence="1" id="KW-0489">Methyltransferase</keyword>
<dbReference type="AlphaFoldDB" id="A0AAI8VCZ0"/>